<dbReference type="Proteomes" id="UP000197535">
    <property type="component" value="Unassembled WGS sequence"/>
</dbReference>
<dbReference type="AlphaFoldDB" id="A0A254TMB5"/>
<sequence length="209" mass="23097">MYIPRQFDEQRPEVLQALMRAHPLGTLVTLAASGLNANHVPFEFDAEAGEHGTLRAHIARANPLWTDFASDVEALVVFQGAQCYISPGWYPTKQEDGRAVPTYNYMTVHAYGPLRIIQDAQWIRAQLERLSARQEAGQAQPWKISDAPPEYIEKMLGAIVGIEIPVTRIAGKWKVSQNQPAVNREGVARALRAQGGDVALVMAEAVVSR</sequence>
<dbReference type="EMBL" id="LSTO01000001">
    <property type="protein sequence ID" value="OWW20848.1"/>
    <property type="molecule type" value="Genomic_DNA"/>
</dbReference>
<dbReference type="PIRSF" id="PIRSF010372">
    <property type="entry name" value="PaiB"/>
    <property type="match status" value="1"/>
</dbReference>
<evidence type="ECO:0000313" key="1">
    <source>
        <dbReference type="EMBL" id="OWW20848.1"/>
    </source>
</evidence>
<dbReference type="PANTHER" id="PTHR35802:SF1">
    <property type="entry name" value="PROTEASE SYNTHASE AND SPORULATION PROTEIN PAI 2"/>
    <property type="match status" value="1"/>
</dbReference>
<accession>A0A254TMB5</accession>
<reference evidence="1 2" key="1">
    <citation type="submission" date="2016-02" db="EMBL/GenBank/DDBJ databases">
        <authorList>
            <person name="Wen L."/>
            <person name="He K."/>
            <person name="Yang H."/>
        </authorList>
    </citation>
    <scope>NUCLEOTIDE SEQUENCE [LARGE SCALE GENOMIC DNA]</scope>
    <source>
        <strain evidence="1 2">TSA40</strain>
    </source>
</reference>
<dbReference type="SUPFAM" id="SSF50475">
    <property type="entry name" value="FMN-binding split barrel"/>
    <property type="match status" value="1"/>
</dbReference>
<dbReference type="OrthoDB" id="9794948at2"/>
<comment type="caution">
    <text evidence="1">The sequence shown here is derived from an EMBL/GenBank/DDBJ whole genome shotgun (WGS) entry which is preliminary data.</text>
</comment>
<keyword evidence="2" id="KW-1185">Reference proteome</keyword>
<dbReference type="Gene3D" id="2.30.110.10">
    <property type="entry name" value="Electron Transport, Fmn-binding Protein, Chain A"/>
    <property type="match status" value="1"/>
</dbReference>
<protein>
    <submittedName>
        <fullName evidence="1">Transcriptional regulator</fullName>
    </submittedName>
</protein>
<name>A0A254TMB5_9BURK</name>
<proteinExistence type="predicted"/>
<dbReference type="RefSeq" id="WP_088707710.1">
    <property type="nucleotide sequence ID" value="NZ_LSTO01000001.1"/>
</dbReference>
<dbReference type="Pfam" id="PF04299">
    <property type="entry name" value="FMN_bind_2"/>
    <property type="match status" value="1"/>
</dbReference>
<gene>
    <name evidence="1" type="ORF">AYR66_16595</name>
</gene>
<dbReference type="InterPro" id="IPR012349">
    <property type="entry name" value="Split_barrel_FMN-bd"/>
</dbReference>
<evidence type="ECO:0000313" key="2">
    <source>
        <dbReference type="Proteomes" id="UP000197535"/>
    </source>
</evidence>
<dbReference type="InterPro" id="IPR007396">
    <property type="entry name" value="TR_PAI2-type"/>
</dbReference>
<organism evidence="1 2">
    <name type="scientific">Noviherbaspirillum denitrificans</name>
    <dbReference type="NCBI Taxonomy" id="1968433"/>
    <lineage>
        <taxon>Bacteria</taxon>
        <taxon>Pseudomonadati</taxon>
        <taxon>Pseudomonadota</taxon>
        <taxon>Betaproteobacteria</taxon>
        <taxon>Burkholderiales</taxon>
        <taxon>Oxalobacteraceae</taxon>
        <taxon>Noviherbaspirillum</taxon>
    </lineage>
</organism>
<dbReference type="PANTHER" id="PTHR35802">
    <property type="entry name" value="PROTEASE SYNTHASE AND SPORULATION PROTEIN PAI 2"/>
    <property type="match status" value="1"/>
</dbReference>